<dbReference type="Proteomes" id="UP000017836">
    <property type="component" value="Unassembled WGS sequence"/>
</dbReference>
<proteinExistence type="predicted"/>
<sequence>MSQADYLGVINHSPHQYPFSVNLASLFKWDQGRKRLNKARQTQSDLTMKHSIGKALMLSQRAPKPYQKSDSKVLEAPQSQHGRPGTPKA</sequence>
<protein>
    <submittedName>
        <fullName evidence="2">Uncharacterized protein</fullName>
    </submittedName>
</protein>
<evidence type="ECO:0000313" key="2">
    <source>
        <dbReference type="EMBL" id="ERM98491.1"/>
    </source>
</evidence>
<dbReference type="Gramene" id="ERM98491">
    <property type="protein sequence ID" value="ERM98491"/>
    <property type="gene ID" value="AMTR_s00072p00174000"/>
</dbReference>
<accession>W1NPC9</accession>
<dbReference type="EMBL" id="KI395332">
    <property type="protein sequence ID" value="ERM98491.1"/>
    <property type="molecule type" value="Genomic_DNA"/>
</dbReference>
<evidence type="ECO:0000256" key="1">
    <source>
        <dbReference type="SAM" id="MobiDB-lite"/>
    </source>
</evidence>
<dbReference type="HOGENOM" id="CLU_2457801_0_0_1"/>
<keyword evidence="3" id="KW-1185">Reference proteome</keyword>
<evidence type="ECO:0000313" key="3">
    <source>
        <dbReference type="Proteomes" id="UP000017836"/>
    </source>
</evidence>
<feature type="region of interest" description="Disordered" evidence="1">
    <location>
        <begin position="58"/>
        <end position="89"/>
    </location>
</feature>
<organism evidence="2 3">
    <name type="scientific">Amborella trichopoda</name>
    <dbReference type="NCBI Taxonomy" id="13333"/>
    <lineage>
        <taxon>Eukaryota</taxon>
        <taxon>Viridiplantae</taxon>
        <taxon>Streptophyta</taxon>
        <taxon>Embryophyta</taxon>
        <taxon>Tracheophyta</taxon>
        <taxon>Spermatophyta</taxon>
        <taxon>Magnoliopsida</taxon>
        <taxon>Amborellales</taxon>
        <taxon>Amborellaceae</taxon>
        <taxon>Amborella</taxon>
    </lineage>
</organism>
<reference evidence="3" key="1">
    <citation type="journal article" date="2013" name="Science">
        <title>The Amborella genome and the evolution of flowering plants.</title>
        <authorList>
            <consortium name="Amborella Genome Project"/>
        </authorList>
    </citation>
    <scope>NUCLEOTIDE SEQUENCE [LARGE SCALE GENOMIC DNA]</scope>
</reference>
<dbReference type="AlphaFoldDB" id="W1NPC9"/>
<name>W1NPC9_AMBTC</name>
<gene>
    <name evidence="2" type="ORF">AMTR_s00072p00174000</name>
</gene>